<reference evidence="7" key="1">
    <citation type="submission" date="2020-01" db="EMBL/GenBank/DDBJ databases">
        <title>Genome sequence of Kobresia littledalei, the first chromosome-level genome in the family Cyperaceae.</title>
        <authorList>
            <person name="Qu G."/>
        </authorList>
    </citation>
    <scope>NUCLEOTIDE SEQUENCE</scope>
    <source>
        <strain evidence="7">C.B.Clarke</strain>
        <tissue evidence="7">Leaf</tissue>
    </source>
</reference>
<proteinExistence type="inferred from homology"/>
<keyword evidence="4" id="KW-0175">Coiled coil</keyword>
<dbReference type="PROSITE" id="PS50888">
    <property type="entry name" value="BHLH"/>
    <property type="match status" value="1"/>
</dbReference>
<dbReference type="InterPro" id="IPR011598">
    <property type="entry name" value="bHLH_dom"/>
</dbReference>
<comment type="similarity">
    <text evidence="1">Belongs to the bHLH protein family.</text>
</comment>
<keyword evidence="3" id="KW-0804">Transcription</keyword>
<gene>
    <name evidence="7" type="ORF">FCM35_KLT10089</name>
</gene>
<dbReference type="EMBL" id="SWLB01000002">
    <property type="protein sequence ID" value="KAF3341245.1"/>
    <property type="molecule type" value="Genomic_DNA"/>
</dbReference>
<dbReference type="InterPro" id="IPR044818">
    <property type="entry name" value="ILR3-like"/>
</dbReference>
<name>A0A833R9P3_9POAL</name>
<dbReference type="SUPFAM" id="SSF47459">
    <property type="entry name" value="HLH, helix-loop-helix DNA-binding domain"/>
    <property type="match status" value="1"/>
</dbReference>
<evidence type="ECO:0000259" key="6">
    <source>
        <dbReference type="PROSITE" id="PS50888"/>
    </source>
</evidence>
<evidence type="ECO:0000256" key="4">
    <source>
        <dbReference type="SAM" id="Coils"/>
    </source>
</evidence>
<evidence type="ECO:0000313" key="7">
    <source>
        <dbReference type="EMBL" id="KAF3341245.1"/>
    </source>
</evidence>
<dbReference type="GO" id="GO:0046983">
    <property type="term" value="F:protein dimerization activity"/>
    <property type="evidence" value="ECO:0007669"/>
    <property type="project" value="InterPro"/>
</dbReference>
<dbReference type="AlphaFoldDB" id="A0A833R9P3"/>
<dbReference type="GO" id="GO:0003700">
    <property type="term" value="F:DNA-binding transcription factor activity"/>
    <property type="evidence" value="ECO:0007669"/>
    <property type="project" value="InterPro"/>
</dbReference>
<dbReference type="Proteomes" id="UP000623129">
    <property type="component" value="Unassembled WGS sequence"/>
</dbReference>
<keyword evidence="2" id="KW-0805">Transcription regulation</keyword>
<feature type="region of interest" description="Disordered" evidence="5">
    <location>
        <begin position="51"/>
        <end position="71"/>
    </location>
</feature>
<protein>
    <submittedName>
        <fullName evidence="7">Transcription factor ILR3-like isoform X1</fullName>
    </submittedName>
</protein>
<sequence length="234" mass="26232">MEPNAMDEYWIDEGGLDGELRCALEGFCGTGPIGVEFEEAYNEVCGVEQGCSRKRTRDESGPGTKSKACREKMRRDKLNERFVELSTVLDPTRPPKSDKATLLSDAARIVVQLRNEAQEMKESNEKLEEAIKDLKVEKNELRDEKMRLKADKEMLEQQVKVLTTAPPTGFMPHPMAFHPTIAHSAPPFTPINGHSPGIKPTTHFGPYPQMAMWHWLPPAVTDTTQDAKLFPPTA</sequence>
<evidence type="ECO:0000256" key="2">
    <source>
        <dbReference type="ARBA" id="ARBA00023015"/>
    </source>
</evidence>
<dbReference type="CDD" id="cd11446">
    <property type="entry name" value="bHLH_AtILR3_like"/>
    <property type="match status" value="1"/>
</dbReference>
<dbReference type="Pfam" id="PF00010">
    <property type="entry name" value="HLH"/>
    <property type="match status" value="1"/>
</dbReference>
<evidence type="ECO:0000256" key="5">
    <source>
        <dbReference type="SAM" id="MobiDB-lite"/>
    </source>
</evidence>
<evidence type="ECO:0000256" key="3">
    <source>
        <dbReference type="ARBA" id="ARBA00023163"/>
    </source>
</evidence>
<dbReference type="PANTHER" id="PTHR46133:SF15">
    <property type="entry name" value="BHLH TRANSCRIPTION FACTOR"/>
    <property type="match status" value="1"/>
</dbReference>
<dbReference type="GO" id="GO:0006879">
    <property type="term" value="P:intracellular iron ion homeostasis"/>
    <property type="evidence" value="ECO:0007669"/>
    <property type="project" value="InterPro"/>
</dbReference>
<comment type="caution">
    <text evidence="7">The sequence shown here is derived from an EMBL/GenBank/DDBJ whole genome shotgun (WGS) entry which is preliminary data.</text>
</comment>
<organism evidence="7 8">
    <name type="scientific">Carex littledalei</name>
    <dbReference type="NCBI Taxonomy" id="544730"/>
    <lineage>
        <taxon>Eukaryota</taxon>
        <taxon>Viridiplantae</taxon>
        <taxon>Streptophyta</taxon>
        <taxon>Embryophyta</taxon>
        <taxon>Tracheophyta</taxon>
        <taxon>Spermatophyta</taxon>
        <taxon>Magnoliopsida</taxon>
        <taxon>Liliopsida</taxon>
        <taxon>Poales</taxon>
        <taxon>Cyperaceae</taxon>
        <taxon>Cyperoideae</taxon>
        <taxon>Cariceae</taxon>
        <taxon>Carex</taxon>
        <taxon>Carex subgen. Euthyceras</taxon>
    </lineage>
</organism>
<keyword evidence="8" id="KW-1185">Reference proteome</keyword>
<dbReference type="SMART" id="SM00353">
    <property type="entry name" value="HLH"/>
    <property type="match status" value="1"/>
</dbReference>
<evidence type="ECO:0000313" key="8">
    <source>
        <dbReference type="Proteomes" id="UP000623129"/>
    </source>
</evidence>
<dbReference type="PANTHER" id="PTHR46133">
    <property type="entry name" value="BHLH TRANSCRIPTION FACTOR"/>
    <property type="match status" value="1"/>
</dbReference>
<accession>A0A833R9P3</accession>
<dbReference type="OrthoDB" id="515493at2759"/>
<feature type="domain" description="BHLH" evidence="6">
    <location>
        <begin position="62"/>
        <end position="113"/>
    </location>
</feature>
<evidence type="ECO:0000256" key="1">
    <source>
        <dbReference type="ARBA" id="ARBA00005510"/>
    </source>
</evidence>
<feature type="coiled-coil region" evidence="4">
    <location>
        <begin position="103"/>
        <end position="165"/>
    </location>
</feature>
<dbReference type="InterPro" id="IPR036638">
    <property type="entry name" value="HLH_DNA-bd_sf"/>
</dbReference>
<dbReference type="Gene3D" id="4.10.280.10">
    <property type="entry name" value="Helix-loop-helix DNA-binding domain"/>
    <property type="match status" value="1"/>
</dbReference>